<keyword evidence="6" id="KW-1185">Reference proteome</keyword>
<dbReference type="InterPro" id="IPR016039">
    <property type="entry name" value="Thiolase-like"/>
</dbReference>
<dbReference type="Proteomes" id="UP000007844">
    <property type="component" value="Chromosome"/>
</dbReference>
<evidence type="ECO:0000259" key="3">
    <source>
        <dbReference type="Pfam" id="PF08541"/>
    </source>
</evidence>
<dbReference type="InterPro" id="IPR013751">
    <property type="entry name" value="ACP_syn_III_N"/>
</dbReference>
<name>F3YW58_DESAF</name>
<sequence length="346" mass="37207">MNARIRHVAYHLPQAVSTVEDLAREMNNGWSAEKIVRKTGIHARHIAAPGECASDLACAAARALFAEAACTPREVDFLLFCTQSPDYLLPTTACLLQDRLGLPTTAGALDFNLGCSGFVYGLGMAKGLLLTGQARKVLLLTADTYSRHVHPGDKSVRTLFGDGAAATLIEASGVSADSADEALGSIGQMVYGTDGAGYKNLLIASGGARLPRCAETARECTDKFGNTRSQDHLFMDGPEIFKFTMQVVPVCVNETLTRNGLAMSDVDLFVFHQANAYMLESLRQKMGIPEERFYVNMADCGNTVSATIPIALRRAVDDGRLKPGMRVMLVGYGVGYSWAGTVLQWA</sequence>
<dbReference type="PANTHER" id="PTHR34069:SF2">
    <property type="entry name" value="BETA-KETOACYL-[ACYL-CARRIER-PROTEIN] SYNTHASE III"/>
    <property type="match status" value="1"/>
</dbReference>
<dbReference type="Gene3D" id="3.40.47.10">
    <property type="match status" value="1"/>
</dbReference>
<feature type="domain" description="Beta-ketoacyl-[acyl-carrier-protein] synthase III N-terminal" evidence="4">
    <location>
        <begin position="109"/>
        <end position="175"/>
    </location>
</feature>
<dbReference type="InterPro" id="IPR013747">
    <property type="entry name" value="ACP_syn_III_C"/>
</dbReference>
<dbReference type="RefSeq" id="WP_014258990.1">
    <property type="nucleotide sequence ID" value="NC_016629.1"/>
</dbReference>
<dbReference type="Pfam" id="PF08545">
    <property type="entry name" value="ACP_syn_III"/>
    <property type="match status" value="1"/>
</dbReference>
<protein>
    <submittedName>
        <fullName evidence="5">Beta-ketoacyl-acyl-carrier-protein synthase III</fullName>
    </submittedName>
</protein>
<dbReference type="AlphaFoldDB" id="F3YW58"/>
<dbReference type="GO" id="GO:0006633">
    <property type="term" value="P:fatty acid biosynthetic process"/>
    <property type="evidence" value="ECO:0007669"/>
    <property type="project" value="InterPro"/>
</dbReference>
<proteinExistence type="predicted"/>
<gene>
    <name evidence="5" type="ORF">Desaf_0810</name>
</gene>
<accession>F3YW58</accession>
<dbReference type="GO" id="GO:0044550">
    <property type="term" value="P:secondary metabolite biosynthetic process"/>
    <property type="evidence" value="ECO:0007669"/>
    <property type="project" value="TreeGrafter"/>
</dbReference>
<evidence type="ECO:0000259" key="4">
    <source>
        <dbReference type="Pfam" id="PF08545"/>
    </source>
</evidence>
<keyword evidence="1" id="KW-0808">Transferase</keyword>
<dbReference type="HOGENOM" id="CLU_039592_1_0_7"/>
<dbReference type="NCBIfam" id="NF006829">
    <property type="entry name" value="PRK09352.1"/>
    <property type="match status" value="1"/>
</dbReference>
<dbReference type="eggNOG" id="COG0332">
    <property type="taxonomic scope" value="Bacteria"/>
</dbReference>
<feature type="domain" description="Beta-ketoacyl-[acyl-carrier-protein] synthase III C-terminal" evidence="3">
    <location>
        <begin position="256"/>
        <end position="345"/>
    </location>
</feature>
<dbReference type="KEGG" id="daf:Desaf_0810"/>
<dbReference type="GO" id="GO:0004315">
    <property type="term" value="F:3-oxoacyl-[acyl-carrier-protein] synthase activity"/>
    <property type="evidence" value="ECO:0007669"/>
    <property type="project" value="InterPro"/>
</dbReference>
<reference evidence="5 6" key="1">
    <citation type="journal article" date="2011" name="J. Bacteriol.">
        <title>Genome sequence of the mercury-methylating and pleomorphic Desulfovibrio africanus Strain Walvis Bay.</title>
        <authorList>
            <person name="Brown S.D."/>
            <person name="Wall J.D."/>
            <person name="Kucken A.M."/>
            <person name="Gilmour C.C."/>
            <person name="Podar M."/>
            <person name="Brandt C.C."/>
            <person name="Teshima H."/>
            <person name="Detter J.C."/>
            <person name="Han C.S."/>
            <person name="Land M.L."/>
            <person name="Lucas S."/>
            <person name="Han J."/>
            <person name="Pennacchio L."/>
            <person name="Nolan M."/>
            <person name="Pitluck S."/>
            <person name="Woyke T."/>
            <person name="Goodwin L."/>
            <person name="Palumbo A.V."/>
            <person name="Elias D.A."/>
        </authorList>
    </citation>
    <scope>NUCLEOTIDE SEQUENCE [LARGE SCALE GENOMIC DNA]</scope>
    <source>
        <strain evidence="5 6">Walvis Bay</strain>
    </source>
</reference>
<dbReference type="CDD" id="cd00830">
    <property type="entry name" value="KAS_III"/>
    <property type="match status" value="1"/>
</dbReference>
<dbReference type="Pfam" id="PF08541">
    <property type="entry name" value="ACP_syn_III_C"/>
    <property type="match status" value="1"/>
</dbReference>
<dbReference type="EMBL" id="CP003221">
    <property type="protein sequence ID" value="EGJ49161.1"/>
    <property type="molecule type" value="Genomic_DNA"/>
</dbReference>
<dbReference type="PANTHER" id="PTHR34069">
    <property type="entry name" value="3-OXOACYL-[ACYL-CARRIER-PROTEIN] SYNTHASE 3"/>
    <property type="match status" value="1"/>
</dbReference>
<evidence type="ECO:0000313" key="5">
    <source>
        <dbReference type="EMBL" id="EGJ49161.1"/>
    </source>
</evidence>
<dbReference type="STRING" id="690850.Desaf_0810"/>
<keyword evidence="2" id="KW-0012">Acyltransferase</keyword>
<evidence type="ECO:0000256" key="2">
    <source>
        <dbReference type="ARBA" id="ARBA00023315"/>
    </source>
</evidence>
<evidence type="ECO:0000256" key="1">
    <source>
        <dbReference type="ARBA" id="ARBA00022679"/>
    </source>
</evidence>
<evidence type="ECO:0000313" key="6">
    <source>
        <dbReference type="Proteomes" id="UP000007844"/>
    </source>
</evidence>
<organism evidence="5 6">
    <name type="scientific">Desulfocurvibacter africanus subsp. africanus str. Walvis Bay</name>
    <dbReference type="NCBI Taxonomy" id="690850"/>
    <lineage>
        <taxon>Bacteria</taxon>
        <taxon>Pseudomonadati</taxon>
        <taxon>Thermodesulfobacteriota</taxon>
        <taxon>Desulfovibrionia</taxon>
        <taxon>Desulfovibrionales</taxon>
        <taxon>Desulfovibrionaceae</taxon>
        <taxon>Desulfocurvibacter</taxon>
    </lineage>
</organism>
<dbReference type="SUPFAM" id="SSF53901">
    <property type="entry name" value="Thiolase-like"/>
    <property type="match status" value="1"/>
</dbReference>